<dbReference type="Proteomes" id="UP000192491">
    <property type="component" value="Unassembled WGS sequence"/>
</dbReference>
<name>A0A1Y1QYE7_9GAMM</name>
<sequence length="80" mass="8572">MLLTLKFISGAALGAVTTYVYKDEASKQWLDERSKKLKDKTTSLLTVFKKKPADAVVASTTPVAEVIEGTVETPVTAAKA</sequence>
<organism evidence="1 2">
    <name type="scientific">Thiothrix lacustris</name>
    <dbReference type="NCBI Taxonomy" id="525917"/>
    <lineage>
        <taxon>Bacteria</taxon>
        <taxon>Pseudomonadati</taxon>
        <taxon>Pseudomonadota</taxon>
        <taxon>Gammaproteobacteria</taxon>
        <taxon>Thiotrichales</taxon>
        <taxon>Thiotrichaceae</taxon>
        <taxon>Thiothrix</taxon>
    </lineage>
</organism>
<accession>A0A1Y1QYE7</accession>
<gene>
    <name evidence="1" type="ORF">BWK73_03890</name>
</gene>
<dbReference type="EMBL" id="MTEJ01000005">
    <property type="protein sequence ID" value="OQX16347.1"/>
    <property type="molecule type" value="Genomic_DNA"/>
</dbReference>
<comment type="caution">
    <text evidence="1">The sequence shown here is derived from an EMBL/GenBank/DDBJ whole genome shotgun (WGS) entry which is preliminary data.</text>
</comment>
<evidence type="ECO:0000313" key="1">
    <source>
        <dbReference type="EMBL" id="OQX16347.1"/>
    </source>
</evidence>
<reference evidence="1 2" key="1">
    <citation type="submission" date="2017-01" db="EMBL/GenBank/DDBJ databases">
        <title>Novel large sulfur bacteria in the metagenomes of groundwater-fed chemosynthetic microbial mats in the Lake Huron basin.</title>
        <authorList>
            <person name="Sharrar A.M."/>
            <person name="Flood B.E."/>
            <person name="Bailey J.V."/>
            <person name="Jones D.S."/>
            <person name="Biddanda B."/>
            <person name="Ruberg S.A."/>
            <person name="Marcus D.N."/>
            <person name="Dick G.J."/>
        </authorList>
    </citation>
    <scope>NUCLEOTIDE SEQUENCE [LARGE SCALE GENOMIC DNA]</scope>
    <source>
        <strain evidence="1">A8</strain>
    </source>
</reference>
<protein>
    <submittedName>
        <fullName evidence="1">Uncharacterized protein</fullName>
    </submittedName>
</protein>
<evidence type="ECO:0000313" key="2">
    <source>
        <dbReference type="Proteomes" id="UP000192491"/>
    </source>
</evidence>
<proteinExistence type="predicted"/>
<dbReference type="AlphaFoldDB" id="A0A1Y1QYE7"/>